<name>A0A7G5DWX0_9SPHI</name>
<dbReference type="NCBIfam" id="TIGR01845">
    <property type="entry name" value="outer_NodT"/>
    <property type="match status" value="1"/>
</dbReference>
<keyword evidence="2" id="KW-0449">Lipoprotein</keyword>
<dbReference type="PROSITE" id="PS51257">
    <property type="entry name" value="PROKAR_LIPOPROTEIN"/>
    <property type="match status" value="1"/>
</dbReference>
<dbReference type="GO" id="GO:0015562">
    <property type="term" value="F:efflux transmembrane transporter activity"/>
    <property type="evidence" value="ECO:0007669"/>
    <property type="project" value="InterPro"/>
</dbReference>
<evidence type="ECO:0000256" key="2">
    <source>
        <dbReference type="RuleBase" id="RU362097"/>
    </source>
</evidence>
<dbReference type="Proteomes" id="UP000515450">
    <property type="component" value="Chromosome"/>
</dbReference>
<reference evidence="3 4" key="1">
    <citation type="journal article" date="2020" name="G3 (Bethesda)">
        <title>CeMbio - The Caenorhabditis elegans Microbiome Resource.</title>
        <authorList>
            <person name="Dirksen P."/>
            <person name="Assie A."/>
            <person name="Zimmermann J."/>
            <person name="Zhang F."/>
            <person name="Tietje A.M."/>
            <person name="Marsh S.A."/>
            <person name="Felix M.A."/>
            <person name="Shapira M."/>
            <person name="Kaleta C."/>
            <person name="Schulenburg H."/>
            <person name="Samuel B."/>
        </authorList>
    </citation>
    <scope>NUCLEOTIDE SEQUENCE [LARGE SCALE GENOMIC DNA]</scope>
    <source>
        <strain evidence="3 4">BIGb0170</strain>
    </source>
</reference>
<evidence type="ECO:0000313" key="4">
    <source>
        <dbReference type="Proteomes" id="UP000515450"/>
    </source>
</evidence>
<dbReference type="Gene3D" id="1.20.1600.10">
    <property type="entry name" value="Outer membrane efflux proteins (OEP)"/>
    <property type="match status" value="1"/>
</dbReference>
<dbReference type="InterPro" id="IPR003423">
    <property type="entry name" value="OMP_efflux"/>
</dbReference>
<dbReference type="SUPFAM" id="SSF56954">
    <property type="entry name" value="Outer membrane efflux proteins (OEP)"/>
    <property type="match status" value="1"/>
</dbReference>
<dbReference type="AlphaFoldDB" id="A0A7G5DWX0"/>
<dbReference type="InterPro" id="IPR010131">
    <property type="entry name" value="MdtP/NodT-like"/>
</dbReference>
<comment type="similarity">
    <text evidence="1 2">Belongs to the outer membrane factor (OMF) (TC 1.B.17) family.</text>
</comment>
<accession>A0A7G5DWX0</accession>
<protein>
    <submittedName>
        <fullName evidence="3">Efflux transporter outer membrane subunit</fullName>
    </submittedName>
</protein>
<proteinExistence type="inferred from homology"/>
<dbReference type="Pfam" id="PF02321">
    <property type="entry name" value="OEP"/>
    <property type="match status" value="2"/>
</dbReference>
<evidence type="ECO:0000313" key="3">
    <source>
        <dbReference type="EMBL" id="QMV66245.1"/>
    </source>
</evidence>
<organism evidence="3 4">
    <name type="scientific">Sphingobacterium paramultivorum</name>
    <dbReference type="NCBI Taxonomy" id="2886510"/>
    <lineage>
        <taxon>Bacteria</taxon>
        <taxon>Pseudomonadati</taxon>
        <taxon>Bacteroidota</taxon>
        <taxon>Sphingobacteriia</taxon>
        <taxon>Sphingobacteriales</taxon>
        <taxon>Sphingobacteriaceae</taxon>
        <taxon>Sphingobacterium</taxon>
    </lineage>
</organism>
<keyword evidence="2" id="KW-0472">Membrane</keyword>
<keyword evidence="4" id="KW-1185">Reference proteome</keyword>
<gene>
    <name evidence="3" type="ORF">HS960_00575</name>
</gene>
<keyword evidence="2" id="KW-1134">Transmembrane beta strand</keyword>
<keyword evidence="2" id="KW-0564">Palmitate</keyword>
<sequence>MRSKNNICLGIICSLLLLLGCKTNKEIPTLQKEQLPQQFLTKNESVEVDTAADLAALSYRDFFKDEKLIALIDSGLLHNNNLLVAVKQIESAQETMKKMKWGYLPVVDLSVGAASINRPSNNSMNGMMASQFMGKSYMEDYSSTLTLSWEADIWGKIKNQNAGALASYLAQKEATIAVRTGLIAGIAQGYYNLLLFDQQKLISQQNLAIVDSTLQITQVQQRLGLSTSLAVQQMENSRDNLLKSIRVIEENIAIQENALQALVGQFPKDGISRGDLLSLVERDVFATGVPADMLSRRPDIKQAEYTFLQTVSDIKVTRANMYPALRITAQGGLNSFTASNWFTVPGSLFGMLSGSLTQPLLQGRQLKTAHNQAIIRSEQAELQFKETVLQAVGEVSNTLEQIASLQDQQRYNDQLVARNQQLVKQAKVLFKNDMATYLEVLTAQQSKLQAELDQMQVKSKRLYTEVVLYKALGGGAN</sequence>
<comment type="subcellular location">
    <subcellularLocation>
        <location evidence="2">Cell membrane</location>
        <topology evidence="2">Lipid-anchor</topology>
    </subcellularLocation>
</comment>
<dbReference type="EMBL" id="CP058555">
    <property type="protein sequence ID" value="QMV66245.1"/>
    <property type="molecule type" value="Genomic_DNA"/>
</dbReference>
<keyword evidence="2" id="KW-0812">Transmembrane</keyword>
<dbReference type="PANTHER" id="PTHR30203">
    <property type="entry name" value="OUTER MEMBRANE CATION EFFLUX PROTEIN"/>
    <property type="match status" value="1"/>
</dbReference>
<dbReference type="PANTHER" id="PTHR30203:SF30">
    <property type="entry name" value="OUTER MEMBRANE PROTEIN-RELATED"/>
    <property type="match status" value="1"/>
</dbReference>
<dbReference type="RefSeq" id="WP_182330985.1">
    <property type="nucleotide sequence ID" value="NZ_CP058555.1"/>
</dbReference>
<dbReference type="GO" id="GO:0005886">
    <property type="term" value="C:plasma membrane"/>
    <property type="evidence" value="ECO:0007669"/>
    <property type="project" value="UniProtKB-SubCell"/>
</dbReference>
<dbReference type="Gene3D" id="2.20.200.10">
    <property type="entry name" value="Outer membrane efflux proteins (OEP)"/>
    <property type="match status" value="1"/>
</dbReference>
<evidence type="ECO:0000256" key="1">
    <source>
        <dbReference type="ARBA" id="ARBA00007613"/>
    </source>
</evidence>